<dbReference type="Proteomes" id="UP000321805">
    <property type="component" value="Chromosome"/>
</dbReference>
<accession>A0A5B8U5M1</accession>
<dbReference type="SUPFAM" id="SSF141371">
    <property type="entry name" value="PilZ domain-like"/>
    <property type="match status" value="1"/>
</dbReference>
<dbReference type="Gene3D" id="2.40.10.220">
    <property type="entry name" value="predicted glycosyltransferase like domains"/>
    <property type="match status" value="1"/>
</dbReference>
<evidence type="ECO:0000259" key="1">
    <source>
        <dbReference type="Pfam" id="PF07238"/>
    </source>
</evidence>
<dbReference type="KEGG" id="bsol:FSW04_11550"/>
<name>A0A5B8U5M1_9ACTN</name>
<evidence type="ECO:0000313" key="2">
    <source>
        <dbReference type="EMBL" id="QEC48138.1"/>
    </source>
</evidence>
<reference evidence="2 3" key="1">
    <citation type="journal article" date="2018" name="J. Microbiol.">
        <title>Baekduia soli gen. nov., sp. nov., a novel bacterium isolated from the soil of Baekdu Mountain and proposal of a novel family name, Baekduiaceae fam. nov.</title>
        <authorList>
            <person name="An D.S."/>
            <person name="Siddiqi M.Z."/>
            <person name="Kim K.H."/>
            <person name="Yu H.S."/>
            <person name="Im W.T."/>
        </authorList>
    </citation>
    <scope>NUCLEOTIDE SEQUENCE [LARGE SCALE GENOMIC DNA]</scope>
    <source>
        <strain evidence="2 3">BR7-21</strain>
    </source>
</reference>
<protein>
    <recommendedName>
        <fullName evidence="1">PilZ domain-containing protein</fullName>
    </recommendedName>
</protein>
<keyword evidence="3" id="KW-1185">Reference proteome</keyword>
<dbReference type="EMBL" id="CP042430">
    <property type="protein sequence ID" value="QEC48138.1"/>
    <property type="molecule type" value="Genomic_DNA"/>
</dbReference>
<dbReference type="Pfam" id="PF07238">
    <property type="entry name" value="PilZ"/>
    <property type="match status" value="1"/>
</dbReference>
<evidence type="ECO:0000313" key="3">
    <source>
        <dbReference type="Proteomes" id="UP000321805"/>
    </source>
</evidence>
<organism evidence="2 3">
    <name type="scientific">Baekduia soli</name>
    <dbReference type="NCBI Taxonomy" id="496014"/>
    <lineage>
        <taxon>Bacteria</taxon>
        <taxon>Bacillati</taxon>
        <taxon>Actinomycetota</taxon>
        <taxon>Thermoleophilia</taxon>
        <taxon>Solirubrobacterales</taxon>
        <taxon>Baekduiaceae</taxon>
        <taxon>Baekduia</taxon>
    </lineage>
</organism>
<proteinExistence type="predicted"/>
<dbReference type="AlphaFoldDB" id="A0A5B8U5M1"/>
<sequence>MQSVRIRTRPAQDRRSPADDLGVEALLERDQPVEIVLDGGWQVSARVAAVGPDFVDLGPAGRPLMLPGQLLWCGATVSWRTRIGVAHRHGVLVPRDDGRLRLTPVGDPLRVQRRRFVRVPADLSTAVIASDGRVVTRTQDLSLGGMLLAPADTLALDERVRFALDLGALTISGDGLVVRGTTEGARAVQFSDVQGRVERALSRYVARRQRELIARGGAPPDAPDGG</sequence>
<dbReference type="OrthoDB" id="1951449at2"/>
<gene>
    <name evidence="2" type="ORF">FSW04_11550</name>
</gene>
<feature type="domain" description="PilZ" evidence="1">
    <location>
        <begin position="112"/>
        <end position="206"/>
    </location>
</feature>
<dbReference type="InterPro" id="IPR009875">
    <property type="entry name" value="PilZ_domain"/>
</dbReference>
<dbReference type="GO" id="GO:0035438">
    <property type="term" value="F:cyclic-di-GMP binding"/>
    <property type="evidence" value="ECO:0007669"/>
    <property type="project" value="InterPro"/>
</dbReference>